<dbReference type="GO" id="GO:0000981">
    <property type="term" value="F:DNA-binding transcription factor activity, RNA polymerase II-specific"/>
    <property type="evidence" value="ECO:0007669"/>
    <property type="project" value="TreeGrafter"/>
</dbReference>
<keyword evidence="6" id="KW-1185">Reference proteome</keyword>
<keyword evidence="2 3" id="KW-0175">Coiled coil</keyword>
<dbReference type="PANTHER" id="PTHR19212:SF5">
    <property type="entry name" value="LEUCINE-RICH REPEAT FLIGHTLESS-INTERACTING PROTEIN 1"/>
    <property type="match status" value="1"/>
</dbReference>
<feature type="region of interest" description="Disordered" evidence="4">
    <location>
        <begin position="656"/>
        <end position="681"/>
    </location>
</feature>
<evidence type="ECO:0000256" key="3">
    <source>
        <dbReference type="SAM" id="Coils"/>
    </source>
</evidence>
<reference evidence="5" key="2">
    <citation type="submission" date="2025-08" db="UniProtKB">
        <authorList>
            <consortium name="Ensembl"/>
        </authorList>
    </citation>
    <scope>IDENTIFICATION</scope>
</reference>
<proteinExistence type="inferred from homology"/>
<dbReference type="GO" id="GO:0000978">
    <property type="term" value="F:RNA polymerase II cis-regulatory region sequence-specific DNA binding"/>
    <property type="evidence" value="ECO:0007669"/>
    <property type="project" value="TreeGrafter"/>
</dbReference>
<evidence type="ECO:0000256" key="4">
    <source>
        <dbReference type="SAM" id="MobiDB-lite"/>
    </source>
</evidence>
<sequence>MGTQGTGRKRISNKERLTAEDDALNVIAREAEARLAAKRAARAEAREIRMKELERQQKEIYQVQKKYYGLDNKWGDIEQWMEESEKYTCHARRHASVSDDEERMSVGSRTSIRSDLDRAGVYGGASEGGSVSYSHKKSKKKKKKHKDRNGYDDLDDYSTFSSLSSRISDESRASRSSRPDLQQPGSLYEDCTSSVPTRYSSSSTRGPSEYRSVLSSRSRTSSRASSACGSPADDDCSSVASFLRSAASSSGLLRDLDHVTIPDLYADDRLDRDYPEKGTSRASSLSTATLASLGGTSSRRGSADTAITADAEASIREIKEIHELKDQIQDVEAKYMQSLKEVKDAMVEVEDKYRKAMVSNAQLDNEKSNLMYQVDVLKDSLMELEELLSETRRECEDKTKELEREKHAHGILQFQFNELKETLKQSEELLNEIRQLRLKQDCFVREIADLQETVDWKNKKIGALERQKEYSDAIRNERDELRDEVVQLKDILKKHGIVLGPDLSTNGETGEALMDETSSTEGNSMLEIRLRKLVDERENLIEHVKRLKGQLEKKNQKNSMDEASSPDGEIMENGSDPNIMDVQRDASRQINDLKFKLVKSEQDVTALEQNVTRLEGQVTRYKSASENAEKIEDELKAEKRKLQRELRAALDKIEELEASNSHLSKRMEKMKSGRSTAQTPL</sequence>
<dbReference type="Gene3D" id="1.20.5.4090">
    <property type="match status" value="1"/>
</dbReference>
<dbReference type="GeneTree" id="ENSGT00530000063564"/>
<feature type="region of interest" description="Disordered" evidence="4">
    <location>
        <begin position="551"/>
        <end position="575"/>
    </location>
</feature>
<dbReference type="InterPro" id="IPR019139">
    <property type="entry name" value="LRRFIP1/2"/>
</dbReference>
<feature type="compositionally biased region" description="Basic residues" evidence="4">
    <location>
        <begin position="134"/>
        <end position="147"/>
    </location>
</feature>
<dbReference type="Proteomes" id="UP000694580">
    <property type="component" value="Chromosome 9"/>
</dbReference>
<reference evidence="5 6" key="1">
    <citation type="submission" date="2020-06" db="EMBL/GenBank/DDBJ databases">
        <authorList>
            <consortium name="Wellcome Sanger Institute Data Sharing"/>
        </authorList>
    </citation>
    <scope>NUCLEOTIDE SEQUENCE [LARGE SCALE GENOMIC DNA]</scope>
</reference>
<dbReference type="PANTHER" id="PTHR19212">
    <property type="entry name" value="LEUCINE RICH REPEAT IN FLII INTERACTING PROTEIN"/>
    <property type="match status" value="1"/>
</dbReference>
<evidence type="ECO:0000256" key="1">
    <source>
        <dbReference type="ARBA" id="ARBA00008275"/>
    </source>
</evidence>
<comment type="similarity">
    <text evidence="1">Belongs to the LRRFIP family.</text>
</comment>
<reference evidence="5" key="3">
    <citation type="submission" date="2025-09" db="UniProtKB">
        <authorList>
            <consortium name="Ensembl"/>
        </authorList>
    </citation>
    <scope>IDENTIFICATION</scope>
</reference>
<evidence type="ECO:0000256" key="2">
    <source>
        <dbReference type="ARBA" id="ARBA00023054"/>
    </source>
</evidence>
<feature type="region of interest" description="Disordered" evidence="4">
    <location>
        <begin position="91"/>
        <end position="234"/>
    </location>
</feature>
<accession>A0AAY4B6M2</accession>
<feature type="coiled-coil region" evidence="3">
    <location>
        <begin position="314"/>
        <end position="491"/>
    </location>
</feature>
<dbReference type="Ensembl" id="ENSDCDT00010017641.1">
    <property type="protein sequence ID" value="ENSDCDP00010016629.1"/>
    <property type="gene ID" value="ENSDCDG00010007608.1"/>
</dbReference>
<gene>
    <name evidence="5" type="primary">lrrfip1a</name>
</gene>
<feature type="compositionally biased region" description="Low complexity" evidence="4">
    <location>
        <begin position="211"/>
        <end position="226"/>
    </location>
</feature>
<evidence type="ECO:0000313" key="5">
    <source>
        <dbReference type="Ensembl" id="ENSDCDP00010016629.1"/>
    </source>
</evidence>
<dbReference type="AlphaFoldDB" id="A0AAY4B6M2"/>
<dbReference type="Pfam" id="PF09738">
    <property type="entry name" value="LRRFIP"/>
    <property type="match status" value="3"/>
</dbReference>
<organism evidence="5 6">
    <name type="scientific">Denticeps clupeoides</name>
    <name type="common">denticle herring</name>
    <dbReference type="NCBI Taxonomy" id="299321"/>
    <lineage>
        <taxon>Eukaryota</taxon>
        <taxon>Metazoa</taxon>
        <taxon>Chordata</taxon>
        <taxon>Craniata</taxon>
        <taxon>Vertebrata</taxon>
        <taxon>Euteleostomi</taxon>
        <taxon>Actinopterygii</taxon>
        <taxon>Neopterygii</taxon>
        <taxon>Teleostei</taxon>
        <taxon>Clupei</taxon>
        <taxon>Clupeiformes</taxon>
        <taxon>Denticipitoidei</taxon>
        <taxon>Denticipitidae</taxon>
        <taxon>Denticeps</taxon>
    </lineage>
</organism>
<feature type="compositionally biased region" description="Low complexity" evidence="4">
    <location>
        <begin position="192"/>
        <end position="204"/>
    </location>
</feature>
<protein>
    <submittedName>
        <fullName evidence="5">Leucine rich repeat (in FLII) interacting protein 1a</fullName>
    </submittedName>
</protein>
<evidence type="ECO:0000313" key="6">
    <source>
        <dbReference type="Proteomes" id="UP000694580"/>
    </source>
</evidence>
<name>A0AAY4B6M2_9TELE</name>